<evidence type="ECO:0000313" key="8">
    <source>
        <dbReference type="EMBL" id="SEN09665.1"/>
    </source>
</evidence>
<feature type="transmembrane region" description="Helical" evidence="6">
    <location>
        <begin position="71"/>
        <end position="92"/>
    </location>
</feature>
<dbReference type="InterPro" id="IPR051401">
    <property type="entry name" value="GtrA_CellWall_Glycosyl"/>
</dbReference>
<dbReference type="InterPro" id="IPR007267">
    <property type="entry name" value="GtrA_DPMS_TM"/>
</dbReference>
<dbReference type="Pfam" id="PF04138">
    <property type="entry name" value="GtrA_DPMS_TM"/>
    <property type="match status" value="1"/>
</dbReference>
<dbReference type="PANTHER" id="PTHR38459">
    <property type="entry name" value="PROPHAGE BACTOPRENOL-LINKED GLUCOSE TRANSLOCASE HOMOLOG"/>
    <property type="match status" value="1"/>
</dbReference>
<feature type="transmembrane region" description="Helical" evidence="6">
    <location>
        <begin position="113"/>
        <end position="137"/>
    </location>
</feature>
<evidence type="ECO:0000256" key="2">
    <source>
        <dbReference type="ARBA" id="ARBA00009399"/>
    </source>
</evidence>
<dbReference type="GO" id="GO:0000271">
    <property type="term" value="P:polysaccharide biosynthetic process"/>
    <property type="evidence" value="ECO:0007669"/>
    <property type="project" value="InterPro"/>
</dbReference>
<keyword evidence="4 6" id="KW-1133">Transmembrane helix</keyword>
<evidence type="ECO:0000256" key="5">
    <source>
        <dbReference type="ARBA" id="ARBA00023136"/>
    </source>
</evidence>
<reference evidence="9" key="1">
    <citation type="submission" date="2016-10" db="EMBL/GenBank/DDBJ databases">
        <authorList>
            <person name="Varghese N."/>
            <person name="Submissions S."/>
        </authorList>
    </citation>
    <scope>NUCLEOTIDE SEQUENCE [LARGE SCALE GENOMIC DNA]</scope>
    <source>
        <strain evidence="9">Gh-48</strain>
    </source>
</reference>
<name>A0A1H8DR71_9SPHI</name>
<accession>A0A1H8DR71</accession>
<evidence type="ECO:0000256" key="1">
    <source>
        <dbReference type="ARBA" id="ARBA00004141"/>
    </source>
</evidence>
<feature type="domain" description="GtrA/DPMS transmembrane" evidence="7">
    <location>
        <begin position="35"/>
        <end position="162"/>
    </location>
</feature>
<comment type="subcellular location">
    <subcellularLocation>
        <location evidence="1">Membrane</location>
        <topology evidence="1">Multi-pass membrane protein</topology>
    </subcellularLocation>
</comment>
<keyword evidence="9" id="KW-1185">Reference proteome</keyword>
<evidence type="ECO:0000256" key="3">
    <source>
        <dbReference type="ARBA" id="ARBA00022692"/>
    </source>
</evidence>
<evidence type="ECO:0000256" key="6">
    <source>
        <dbReference type="SAM" id="Phobius"/>
    </source>
</evidence>
<dbReference type="AlphaFoldDB" id="A0A1H8DR71"/>
<dbReference type="EMBL" id="FOCL01000002">
    <property type="protein sequence ID" value="SEN09665.1"/>
    <property type="molecule type" value="Genomic_DNA"/>
</dbReference>
<gene>
    <name evidence="8" type="ORF">SAMN05192574_102440</name>
</gene>
<evidence type="ECO:0000259" key="7">
    <source>
        <dbReference type="Pfam" id="PF04138"/>
    </source>
</evidence>
<feature type="transmembrane region" description="Helical" evidence="6">
    <location>
        <begin position="143"/>
        <end position="162"/>
    </location>
</feature>
<proteinExistence type="inferred from homology"/>
<dbReference type="GO" id="GO:0005886">
    <property type="term" value="C:plasma membrane"/>
    <property type="evidence" value="ECO:0007669"/>
    <property type="project" value="TreeGrafter"/>
</dbReference>
<keyword evidence="3 6" id="KW-0812">Transmembrane</keyword>
<dbReference type="STRING" id="551995.SAMN05192574_102440"/>
<comment type="similarity">
    <text evidence="2">Belongs to the GtrA family.</text>
</comment>
<evidence type="ECO:0000313" key="9">
    <source>
        <dbReference type="Proteomes" id="UP000198942"/>
    </source>
</evidence>
<dbReference type="RefSeq" id="WP_091209632.1">
    <property type="nucleotide sequence ID" value="NZ_FOCL01000002.1"/>
</dbReference>
<evidence type="ECO:0000256" key="4">
    <source>
        <dbReference type="ARBA" id="ARBA00022989"/>
    </source>
</evidence>
<protein>
    <submittedName>
        <fullName evidence="8">Putative flippase GtrA (Transmembrane translocase of bactoprenol-linked glucose)</fullName>
    </submittedName>
</protein>
<sequence length="173" mass="20136">MSLNKVNHLLRHSIFNFLDFFYSPFKKWMPLHTFRYAACGGGNTAFDILLFTVCYNFVFKKQNFHIGHFTLSPYIASLFLSFSISFCSGFYLNRYIVFRDSGLRKSAQLYRFIAVNVVCIVLNTIFLKVFVGYFGLYPTVAKIIATIIIAITSYLLQTHIVFKLRGNVMRQER</sequence>
<organism evidence="8 9">
    <name type="scientific">Mucilaginibacter gossypiicola</name>
    <dbReference type="NCBI Taxonomy" id="551995"/>
    <lineage>
        <taxon>Bacteria</taxon>
        <taxon>Pseudomonadati</taxon>
        <taxon>Bacteroidota</taxon>
        <taxon>Sphingobacteriia</taxon>
        <taxon>Sphingobacteriales</taxon>
        <taxon>Sphingobacteriaceae</taxon>
        <taxon>Mucilaginibacter</taxon>
    </lineage>
</organism>
<dbReference type="Proteomes" id="UP000198942">
    <property type="component" value="Unassembled WGS sequence"/>
</dbReference>
<dbReference type="OrthoDB" id="771485at2"/>
<feature type="transmembrane region" description="Helical" evidence="6">
    <location>
        <begin position="36"/>
        <end position="59"/>
    </location>
</feature>
<keyword evidence="5 6" id="KW-0472">Membrane</keyword>
<dbReference type="PANTHER" id="PTHR38459:SF1">
    <property type="entry name" value="PROPHAGE BACTOPRENOL-LINKED GLUCOSE TRANSLOCASE HOMOLOG"/>
    <property type="match status" value="1"/>
</dbReference>